<dbReference type="Proteomes" id="UP000805193">
    <property type="component" value="Unassembled WGS sequence"/>
</dbReference>
<dbReference type="EMBL" id="JABSTQ010010321">
    <property type="protein sequence ID" value="KAG0421780.1"/>
    <property type="molecule type" value="Genomic_DNA"/>
</dbReference>
<gene>
    <name evidence="1" type="ORF">HPB47_002374</name>
</gene>
<feature type="non-terminal residue" evidence="1">
    <location>
        <position position="117"/>
    </location>
</feature>
<accession>A0AC60PME1</accession>
<evidence type="ECO:0000313" key="2">
    <source>
        <dbReference type="Proteomes" id="UP000805193"/>
    </source>
</evidence>
<name>A0AC60PME1_IXOPE</name>
<protein>
    <submittedName>
        <fullName evidence="1">Uncharacterized protein</fullName>
    </submittedName>
</protein>
<organism evidence="1 2">
    <name type="scientific">Ixodes persulcatus</name>
    <name type="common">Taiga tick</name>
    <dbReference type="NCBI Taxonomy" id="34615"/>
    <lineage>
        <taxon>Eukaryota</taxon>
        <taxon>Metazoa</taxon>
        <taxon>Ecdysozoa</taxon>
        <taxon>Arthropoda</taxon>
        <taxon>Chelicerata</taxon>
        <taxon>Arachnida</taxon>
        <taxon>Acari</taxon>
        <taxon>Parasitiformes</taxon>
        <taxon>Ixodida</taxon>
        <taxon>Ixodoidea</taxon>
        <taxon>Ixodidae</taxon>
        <taxon>Ixodinae</taxon>
        <taxon>Ixodes</taxon>
    </lineage>
</organism>
<comment type="caution">
    <text evidence="1">The sequence shown here is derived from an EMBL/GenBank/DDBJ whole genome shotgun (WGS) entry which is preliminary data.</text>
</comment>
<proteinExistence type="predicted"/>
<reference evidence="1 2" key="1">
    <citation type="journal article" date="2020" name="Cell">
        <title>Large-Scale Comparative Analyses of Tick Genomes Elucidate Their Genetic Diversity and Vector Capacities.</title>
        <authorList>
            <consortium name="Tick Genome and Microbiome Consortium (TIGMIC)"/>
            <person name="Jia N."/>
            <person name="Wang J."/>
            <person name="Shi W."/>
            <person name="Du L."/>
            <person name="Sun Y."/>
            <person name="Zhan W."/>
            <person name="Jiang J.F."/>
            <person name="Wang Q."/>
            <person name="Zhang B."/>
            <person name="Ji P."/>
            <person name="Bell-Sakyi L."/>
            <person name="Cui X.M."/>
            <person name="Yuan T.T."/>
            <person name="Jiang B.G."/>
            <person name="Yang W.F."/>
            <person name="Lam T.T."/>
            <person name="Chang Q.C."/>
            <person name="Ding S.J."/>
            <person name="Wang X.J."/>
            <person name="Zhu J.G."/>
            <person name="Ruan X.D."/>
            <person name="Zhao L."/>
            <person name="Wei J.T."/>
            <person name="Ye R.Z."/>
            <person name="Que T.C."/>
            <person name="Du C.H."/>
            <person name="Zhou Y.H."/>
            <person name="Cheng J.X."/>
            <person name="Dai P.F."/>
            <person name="Guo W.B."/>
            <person name="Han X.H."/>
            <person name="Huang E.J."/>
            <person name="Li L.F."/>
            <person name="Wei W."/>
            <person name="Gao Y.C."/>
            <person name="Liu J.Z."/>
            <person name="Shao H.Z."/>
            <person name="Wang X."/>
            <person name="Wang C.C."/>
            <person name="Yang T.C."/>
            <person name="Huo Q.B."/>
            <person name="Li W."/>
            <person name="Chen H.Y."/>
            <person name="Chen S.E."/>
            <person name="Zhou L.G."/>
            <person name="Ni X.B."/>
            <person name="Tian J.H."/>
            <person name="Sheng Y."/>
            <person name="Liu T."/>
            <person name="Pan Y.S."/>
            <person name="Xia L.Y."/>
            <person name="Li J."/>
            <person name="Zhao F."/>
            <person name="Cao W.C."/>
        </authorList>
    </citation>
    <scope>NUCLEOTIDE SEQUENCE [LARGE SCALE GENOMIC DNA]</scope>
    <source>
        <strain evidence="1">Iper-2018</strain>
    </source>
</reference>
<keyword evidence="2" id="KW-1185">Reference proteome</keyword>
<sequence>MDDNEDDFILVEHRRKRSTGVPVLLTPKDETCRLQQQNPLHLSSAISAAAGGKLLRHHFTARGGLRVEVAEQEAWYSDAQLLDYLAPEGVIAVRRLFHRHGQPGAAAIATDKVLLTF</sequence>
<evidence type="ECO:0000313" key="1">
    <source>
        <dbReference type="EMBL" id="KAG0421780.1"/>
    </source>
</evidence>